<evidence type="ECO:0000256" key="2">
    <source>
        <dbReference type="SAM" id="SignalP"/>
    </source>
</evidence>
<keyword evidence="4" id="KW-1185">Reference proteome</keyword>
<name>A0A484AUC3_DRONA</name>
<dbReference type="Proteomes" id="UP000295192">
    <property type="component" value="Unassembled WGS sequence"/>
</dbReference>
<comment type="caution">
    <text evidence="3">The sequence shown here is derived from an EMBL/GenBank/DDBJ whole genome shotgun (WGS) entry which is preliminary data.</text>
</comment>
<accession>A0A484AUC3</accession>
<evidence type="ECO:0000256" key="1">
    <source>
        <dbReference type="SAM" id="MobiDB-lite"/>
    </source>
</evidence>
<dbReference type="OMA" id="QQHGAIG"/>
<feature type="region of interest" description="Disordered" evidence="1">
    <location>
        <begin position="39"/>
        <end position="146"/>
    </location>
</feature>
<feature type="compositionally biased region" description="Low complexity" evidence="1">
    <location>
        <begin position="48"/>
        <end position="76"/>
    </location>
</feature>
<proteinExistence type="predicted"/>
<organism evidence="3 4">
    <name type="scientific">Drosophila navojoa</name>
    <name type="common">Fruit fly</name>
    <dbReference type="NCBI Taxonomy" id="7232"/>
    <lineage>
        <taxon>Eukaryota</taxon>
        <taxon>Metazoa</taxon>
        <taxon>Ecdysozoa</taxon>
        <taxon>Arthropoda</taxon>
        <taxon>Hexapoda</taxon>
        <taxon>Insecta</taxon>
        <taxon>Pterygota</taxon>
        <taxon>Neoptera</taxon>
        <taxon>Endopterygota</taxon>
        <taxon>Diptera</taxon>
        <taxon>Brachycera</taxon>
        <taxon>Muscomorpha</taxon>
        <taxon>Ephydroidea</taxon>
        <taxon>Drosophilidae</taxon>
        <taxon>Drosophila</taxon>
    </lineage>
</organism>
<keyword evidence="2" id="KW-0732">Signal</keyword>
<sequence length="146" mass="15212">MFMVVLSSQYIVILCSLARIQAERVEELRLVMVRRASSVPHLNNSGGSSADSLNNARSRAAAGAAPTGRGRRGNPASKATTPTQQRQSSSSSSGSRVPRSRSLTNGMRRLSPQKGGSSGGGGSGDGGSTGGSSRNTPYFLRSRENE</sequence>
<evidence type="ECO:0000313" key="4">
    <source>
        <dbReference type="Proteomes" id="UP000295192"/>
    </source>
</evidence>
<feature type="signal peptide" evidence="2">
    <location>
        <begin position="1"/>
        <end position="22"/>
    </location>
</feature>
<feature type="chain" id="PRO_5019742423" evidence="2">
    <location>
        <begin position="23"/>
        <end position="146"/>
    </location>
</feature>
<reference evidence="3 4" key="1">
    <citation type="journal article" date="2019" name="J. Hered.">
        <title>An Improved Genome Assembly for Drosophila navojoa, the Basal Species in the mojavensis Cluster.</title>
        <authorList>
            <person name="Vanderlinde T."/>
            <person name="Dupim E.G."/>
            <person name="Nazario-Yepiz N.O."/>
            <person name="Carvalho A.B."/>
        </authorList>
    </citation>
    <scope>NUCLEOTIDE SEQUENCE [LARGE SCALE GENOMIC DNA]</scope>
    <source>
        <strain evidence="3">Navoj_Jal97</strain>
        <tissue evidence="3">Whole organism</tissue>
    </source>
</reference>
<dbReference type="AlphaFoldDB" id="A0A484AUC3"/>
<feature type="compositionally biased region" description="Gly residues" evidence="1">
    <location>
        <begin position="116"/>
        <end position="130"/>
    </location>
</feature>
<gene>
    <name evidence="3" type="ORF">AWZ03_013364</name>
</gene>
<protein>
    <submittedName>
        <fullName evidence="3">Uncharacterized protein</fullName>
    </submittedName>
</protein>
<evidence type="ECO:0000313" key="3">
    <source>
        <dbReference type="EMBL" id="TDG40219.1"/>
    </source>
</evidence>
<dbReference type="EMBL" id="LSRL02000639">
    <property type="protein sequence ID" value="TDG40219.1"/>
    <property type="molecule type" value="Genomic_DNA"/>
</dbReference>
<dbReference type="STRING" id="7232.A0A484AUC3"/>
<feature type="compositionally biased region" description="Low complexity" evidence="1">
    <location>
        <begin position="84"/>
        <end position="102"/>
    </location>
</feature>